<dbReference type="Proteomes" id="UP000184330">
    <property type="component" value="Unassembled WGS sequence"/>
</dbReference>
<evidence type="ECO:0000313" key="3">
    <source>
        <dbReference type="Proteomes" id="UP000184330"/>
    </source>
</evidence>
<gene>
    <name evidence="2" type="ORF">PAC_10046</name>
</gene>
<feature type="coiled-coil region" evidence="1">
    <location>
        <begin position="222"/>
        <end position="263"/>
    </location>
</feature>
<organism evidence="2 3">
    <name type="scientific">Phialocephala subalpina</name>
    <dbReference type="NCBI Taxonomy" id="576137"/>
    <lineage>
        <taxon>Eukaryota</taxon>
        <taxon>Fungi</taxon>
        <taxon>Dikarya</taxon>
        <taxon>Ascomycota</taxon>
        <taxon>Pezizomycotina</taxon>
        <taxon>Leotiomycetes</taxon>
        <taxon>Helotiales</taxon>
        <taxon>Mollisiaceae</taxon>
        <taxon>Phialocephala</taxon>
        <taxon>Phialocephala fortinii species complex</taxon>
    </lineage>
</organism>
<accession>A0A1L7X549</accession>
<dbReference type="OrthoDB" id="3558752at2759"/>
<protein>
    <recommendedName>
        <fullName evidence="4">Fungal N-terminal domain-containing protein</fullName>
    </recommendedName>
</protein>
<sequence length="653" mass="74171">MDALAAVGLVGNIVQFIDFANKLVSKTKEGYQSADGALVENADLKTVTIDLLALAEDIKPISGIENSTTLHSLCLRCTDIANELLKALAKLTIQDGKSKWTSFRKALRSVWSKEEILGIEKRLSSFRDEISLHIVVDLREQINKAGTKQSDDYELLASKTREILELIINGQDVFKRETEVQTNDIRAMHIQTDDIIVQQHVNTRVEVIEAIHVSDQHGDAEHEATRQEISQLKDAIEELSKQMKQKDNELKDILEEFRNTRSQNKKKKLRERGNAVSAALLAFEVMYRSLIYILKSLQEHAKRVLQPSTFKYTWRVTAYPRNDTSTTQSESQVELVKCNNLLNPFDTNAETLTACQKKSAPDAAFEHACNVYYGYYYRALHSRHDLVNLNYLDLRWPAQQDLEDSDRGPFANAQGLVFQASFPGVPAIWIMAILISAMSAWPFPVDDHAKDRIVHDILVEALCSAEYRPTRATPERHLRSNLHSDIKFWKLFAQARGLSSEVDFRFRNSKMLSRTEFLRDGASPDSAGCTAHVEEWTRFLSWLLKPTPYKEEEDGPLRVCGPILAISILLKDMGYVFDINARDWRWLWGDTPKCHDSVASNFSSNPRFSEGNHEQTKEVLSPLSDALDLSCAPFFGVLNSLDHWLGEVSRSKK</sequence>
<dbReference type="EMBL" id="FJOG01000015">
    <property type="protein sequence ID" value="CZR60150.1"/>
    <property type="molecule type" value="Genomic_DNA"/>
</dbReference>
<name>A0A1L7X549_9HELO</name>
<keyword evidence="1" id="KW-0175">Coiled coil</keyword>
<keyword evidence="3" id="KW-1185">Reference proteome</keyword>
<evidence type="ECO:0000256" key="1">
    <source>
        <dbReference type="SAM" id="Coils"/>
    </source>
</evidence>
<proteinExistence type="predicted"/>
<dbReference type="AlphaFoldDB" id="A0A1L7X549"/>
<evidence type="ECO:0000313" key="2">
    <source>
        <dbReference type="EMBL" id="CZR60150.1"/>
    </source>
</evidence>
<evidence type="ECO:0008006" key="4">
    <source>
        <dbReference type="Google" id="ProtNLM"/>
    </source>
</evidence>
<reference evidence="2 3" key="1">
    <citation type="submission" date="2016-03" db="EMBL/GenBank/DDBJ databases">
        <authorList>
            <person name="Ploux O."/>
        </authorList>
    </citation>
    <scope>NUCLEOTIDE SEQUENCE [LARGE SCALE GENOMIC DNA]</scope>
    <source>
        <strain evidence="2 3">UAMH 11012</strain>
    </source>
</reference>